<dbReference type="AlphaFoldDB" id="A0A5S9IJT8"/>
<protein>
    <submittedName>
        <fullName evidence="2">Chromosome partition protein Smc</fullName>
    </submittedName>
</protein>
<evidence type="ECO:0000313" key="3">
    <source>
        <dbReference type="Proteomes" id="UP000326354"/>
    </source>
</evidence>
<feature type="coiled-coil region" evidence="1">
    <location>
        <begin position="243"/>
        <end position="322"/>
    </location>
</feature>
<organism evidence="2 3">
    <name type="scientific">Uabimicrobium amorphum</name>
    <dbReference type="NCBI Taxonomy" id="2596890"/>
    <lineage>
        <taxon>Bacteria</taxon>
        <taxon>Pseudomonadati</taxon>
        <taxon>Planctomycetota</taxon>
        <taxon>Candidatus Uabimicrobiia</taxon>
        <taxon>Candidatus Uabimicrobiales</taxon>
        <taxon>Candidatus Uabimicrobiaceae</taxon>
        <taxon>Candidatus Uabimicrobium</taxon>
    </lineage>
</organism>
<accession>A0A5S9IJT8</accession>
<dbReference type="RefSeq" id="WP_151967249.1">
    <property type="nucleotide sequence ID" value="NZ_AP019860.1"/>
</dbReference>
<proteinExistence type="predicted"/>
<dbReference type="Gene3D" id="1.20.5.340">
    <property type="match status" value="1"/>
</dbReference>
<reference evidence="2 3" key="1">
    <citation type="submission" date="2019-08" db="EMBL/GenBank/DDBJ databases">
        <title>Complete genome sequence of Candidatus Uab amorphum.</title>
        <authorList>
            <person name="Shiratori T."/>
            <person name="Suzuki S."/>
            <person name="Kakizawa Y."/>
            <person name="Ishida K."/>
        </authorList>
    </citation>
    <scope>NUCLEOTIDE SEQUENCE [LARGE SCALE GENOMIC DNA]</scope>
    <source>
        <strain evidence="2 3">SRT547</strain>
    </source>
</reference>
<keyword evidence="1" id="KW-0175">Coiled coil</keyword>
<gene>
    <name evidence="2" type="ORF">UABAM_01367</name>
</gene>
<dbReference type="KEGG" id="uam:UABAM_01367"/>
<dbReference type="EMBL" id="AP019860">
    <property type="protein sequence ID" value="BBM83024.1"/>
    <property type="molecule type" value="Genomic_DNA"/>
</dbReference>
<name>A0A5S9IJT8_UABAM</name>
<sequence length="368" mass="43132">MKKLLLTLCLINIIFAEQNLVEIINKYYEQLNQHAKRSAKISSLTEAYEKFSRLPALQDFLTYEGVNSTSLEIANSRKITNKQMGFFYPAKMYDNHRELIYAINPLRRSQVKAKLTNVRSGLSREIASKNIQQKALNTLDKTIAKLSKTKRKAESRLQQVEEAIEALEDRVSDARSDIDSRRSSVGGSADEELRLIAIIRRLDGQIVREVNDATRISLINRRNSFERQRRGIIAERDQFVRDVRRLERQIASDLRQLDSLKRERPRLERKAQEASPELGSLEDKREEIKNNINEIEEKLAPLKKLENEEQQISQVIKEYQEWWRRAKHRPKYHFLLALYAIDKLPKENIQIRIKKNFALGGIVEVYFR</sequence>
<keyword evidence="3" id="KW-1185">Reference proteome</keyword>
<evidence type="ECO:0000313" key="2">
    <source>
        <dbReference type="EMBL" id="BBM83024.1"/>
    </source>
</evidence>
<feature type="coiled-coil region" evidence="1">
    <location>
        <begin position="136"/>
        <end position="177"/>
    </location>
</feature>
<evidence type="ECO:0000256" key="1">
    <source>
        <dbReference type="SAM" id="Coils"/>
    </source>
</evidence>
<dbReference type="Proteomes" id="UP000326354">
    <property type="component" value="Chromosome"/>
</dbReference>